<keyword evidence="5 9" id="KW-0812">Transmembrane</keyword>
<feature type="transmembrane region" description="Helical" evidence="10">
    <location>
        <begin position="71"/>
        <end position="91"/>
    </location>
</feature>
<gene>
    <name evidence="13" type="ORF">GC105_04885</name>
</gene>
<dbReference type="PRINTS" id="PR00864">
    <property type="entry name" value="PREPILNPTASE"/>
</dbReference>
<dbReference type="GO" id="GO:0032259">
    <property type="term" value="P:methylation"/>
    <property type="evidence" value="ECO:0007669"/>
    <property type="project" value="UniProtKB-KW"/>
</dbReference>
<keyword evidence="9" id="KW-0645">Protease</keyword>
<dbReference type="Proteomes" id="UP000440004">
    <property type="component" value="Unassembled WGS sequence"/>
</dbReference>
<keyword evidence="14" id="KW-1185">Reference proteome</keyword>
<dbReference type="InterPro" id="IPR010627">
    <property type="entry name" value="Prepilin_pept_A24_N"/>
</dbReference>
<dbReference type="InterPro" id="IPR050882">
    <property type="entry name" value="Prepilin_peptidase/N-MTase"/>
</dbReference>
<evidence type="ECO:0000256" key="2">
    <source>
        <dbReference type="ARBA" id="ARBA00005801"/>
    </source>
</evidence>
<keyword evidence="9" id="KW-0378">Hydrolase</keyword>
<dbReference type="EMBL" id="WHNX01000006">
    <property type="protein sequence ID" value="MPW25123.1"/>
    <property type="molecule type" value="Genomic_DNA"/>
</dbReference>
<feature type="domain" description="Prepilin peptidase A24 N-terminal" evidence="12">
    <location>
        <begin position="8"/>
        <end position="90"/>
    </location>
</feature>
<comment type="catalytic activity">
    <reaction evidence="9">
        <text>Typically cleaves a -Gly-|-Phe- bond to release an N-terminal, basic peptide of 5-8 residues from type IV prepilin, and then N-methylates the new N-terminal amino group, the methyl donor being S-adenosyl-L-methionine.</text>
        <dbReference type="EC" id="3.4.23.43"/>
    </reaction>
</comment>
<reference evidence="13 14" key="1">
    <citation type="submission" date="2019-10" db="EMBL/GenBank/DDBJ databases">
        <title>Alkalibaculum tamaniensis sp.nov., a new alkaliphilic acetogen, isolated on methoxylated aromatics from a mud volcano.</title>
        <authorList>
            <person name="Khomyakova M.A."/>
            <person name="Merkel A.Y."/>
            <person name="Bonch-Osmolovskaya E.A."/>
            <person name="Slobodkin A.I."/>
        </authorList>
    </citation>
    <scope>NUCLEOTIDE SEQUENCE [LARGE SCALE GENOMIC DNA]</scope>
    <source>
        <strain evidence="13 14">M08DMB</strain>
    </source>
</reference>
<feature type="transmembrane region" description="Helical" evidence="10">
    <location>
        <begin position="6"/>
        <end position="24"/>
    </location>
</feature>
<evidence type="ECO:0000259" key="12">
    <source>
        <dbReference type="Pfam" id="PF06750"/>
    </source>
</evidence>
<dbReference type="GO" id="GO:0006465">
    <property type="term" value="P:signal peptide processing"/>
    <property type="evidence" value="ECO:0007669"/>
    <property type="project" value="TreeGrafter"/>
</dbReference>
<dbReference type="PANTHER" id="PTHR30487:SF0">
    <property type="entry name" value="PREPILIN LEADER PEPTIDASE_N-METHYLTRANSFERASE-RELATED"/>
    <property type="match status" value="1"/>
</dbReference>
<keyword evidence="4" id="KW-0997">Cell inner membrane</keyword>
<keyword evidence="9" id="KW-0808">Transferase</keyword>
<evidence type="ECO:0000256" key="3">
    <source>
        <dbReference type="ARBA" id="ARBA00022475"/>
    </source>
</evidence>
<dbReference type="EC" id="3.4.23.43" evidence="9"/>
<dbReference type="PANTHER" id="PTHR30487">
    <property type="entry name" value="TYPE 4 PREPILIN-LIKE PROTEINS LEADER PEPTIDE-PROCESSING ENZYME"/>
    <property type="match status" value="1"/>
</dbReference>
<evidence type="ECO:0000256" key="7">
    <source>
        <dbReference type="ARBA" id="ARBA00023136"/>
    </source>
</evidence>
<dbReference type="InterPro" id="IPR014032">
    <property type="entry name" value="Peptidase_A24A_bac"/>
</dbReference>
<evidence type="ECO:0000256" key="1">
    <source>
        <dbReference type="ARBA" id="ARBA00004429"/>
    </source>
</evidence>
<sequence>MFILFMFVLGIVVGSFLNVVIYRVPMKESIVLPPSHCQTCNSRLKPQDLIPIVSWIILKGRCRYCGTSVSYRYAFVEFIVGVLFVFTYIQVGIGSELIRFLLITSLLIPIIFIDIDHFIIPDQLNIFGLILFIILNLVFSFIPWLDAVLGATVGMVPLLVLVLLTRGNGMGLGDVKLMAMLGLFLGWELALLSLFLSFILGGFLGVVLLITKVKGRKEPMPFGPWIAIATLISMHWGDSIIKWYISIIMI</sequence>
<feature type="domain" description="Prepilin type IV endopeptidase peptidase" evidence="11">
    <location>
        <begin position="102"/>
        <end position="206"/>
    </location>
</feature>
<dbReference type="AlphaFoldDB" id="A0A6A7K7N0"/>
<feature type="transmembrane region" description="Helical" evidence="10">
    <location>
        <begin position="148"/>
        <end position="165"/>
    </location>
</feature>
<evidence type="ECO:0000259" key="11">
    <source>
        <dbReference type="Pfam" id="PF01478"/>
    </source>
</evidence>
<keyword evidence="3" id="KW-1003">Cell membrane</keyword>
<name>A0A6A7K7N0_9FIRM</name>
<dbReference type="GO" id="GO:0005886">
    <property type="term" value="C:plasma membrane"/>
    <property type="evidence" value="ECO:0007669"/>
    <property type="project" value="UniProtKB-SubCell"/>
</dbReference>
<dbReference type="Pfam" id="PF06750">
    <property type="entry name" value="A24_N_bact"/>
    <property type="match status" value="1"/>
</dbReference>
<accession>A0A6A7K7N0</accession>
<dbReference type="GO" id="GO:0008168">
    <property type="term" value="F:methyltransferase activity"/>
    <property type="evidence" value="ECO:0007669"/>
    <property type="project" value="UniProtKB-KW"/>
</dbReference>
<evidence type="ECO:0000256" key="5">
    <source>
        <dbReference type="ARBA" id="ARBA00022692"/>
    </source>
</evidence>
<evidence type="ECO:0000256" key="8">
    <source>
        <dbReference type="RuleBase" id="RU003793"/>
    </source>
</evidence>
<comment type="caution">
    <text evidence="13">The sequence shown here is derived from an EMBL/GenBank/DDBJ whole genome shotgun (WGS) entry which is preliminary data.</text>
</comment>
<evidence type="ECO:0000256" key="9">
    <source>
        <dbReference type="RuleBase" id="RU003794"/>
    </source>
</evidence>
<evidence type="ECO:0000256" key="10">
    <source>
        <dbReference type="SAM" id="Phobius"/>
    </source>
</evidence>
<feature type="transmembrane region" description="Helical" evidence="10">
    <location>
        <begin position="97"/>
        <end position="115"/>
    </location>
</feature>
<dbReference type="EC" id="2.1.1.-" evidence="9"/>
<comment type="similarity">
    <text evidence="2 8">Belongs to the peptidase A24 family.</text>
</comment>
<organism evidence="13 14">
    <name type="scientific">Alkalibaculum sporogenes</name>
    <dbReference type="NCBI Taxonomy" id="2655001"/>
    <lineage>
        <taxon>Bacteria</taxon>
        <taxon>Bacillati</taxon>
        <taxon>Bacillota</taxon>
        <taxon>Clostridia</taxon>
        <taxon>Eubacteriales</taxon>
        <taxon>Eubacteriaceae</taxon>
        <taxon>Alkalibaculum</taxon>
    </lineage>
</organism>
<dbReference type="Pfam" id="PF01478">
    <property type="entry name" value="Peptidase_A24"/>
    <property type="match status" value="1"/>
</dbReference>
<comment type="subcellular location">
    <subcellularLocation>
        <location evidence="1">Cell inner membrane</location>
        <topology evidence="1">Multi-pass membrane protein</topology>
    </subcellularLocation>
    <subcellularLocation>
        <location evidence="9">Cell membrane</location>
        <topology evidence="9">Multi-pass membrane protein</topology>
    </subcellularLocation>
</comment>
<dbReference type="Gene3D" id="1.20.120.1220">
    <property type="match status" value="1"/>
</dbReference>
<comment type="function">
    <text evidence="9">Plays an essential role in type IV pili and type II pseudopili formation by proteolytically removing the leader sequence from substrate proteins and subsequently monomethylating the alpha-amino group of the newly exposed N-terminal phenylalanine.</text>
</comment>
<evidence type="ECO:0000256" key="4">
    <source>
        <dbReference type="ARBA" id="ARBA00022519"/>
    </source>
</evidence>
<dbReference type="GO" id="GO:0004190">
    <property type="term" value="F:aspartic-type endopeptidase activity"/>
    <property type="evidence" value="ECO:0007669"/>
    <property type="project" value="UniProtKB-EC"/>
</dbReference>
<evidence type="ECO:0000313" key="14">
    <source>
        <dbReference type="Proteomes" id="UP000440004"/>
    </source>
</evidence>
<keyword evidence="6 10" id="KW-1133">Transmembrane helix</keyword>
<protein>
    <recommendedName>
        <fullName evidence="9">Prepilin leader peptidase/N-methyltransferase</fullName>
        <ecNumber evidence="9">2.1.1.-</ecNumber>
        <ecNumber evidence="9">3.4.23.43</ecNumber>
    </recommendedName>
</protein>
<dbReference type="InterPro" id="IPR000045">
    <property type="entry name" value="Prepilin_IV_endopep_pep"/>
</dbReference>
<keyword evidence="9" id="KW-0489">Methyltransferase</keyword>
<evidence type="ECO:0000313" key="13">
    <source>
        <dbReference type="EMBL" id="MPW25123.1"/>
    </source>
</evidence>
<proteinExistence type="inferred from homology"/>
<keyword evidence="7 10" id="KW-0472">Membrane</keyword>
<evidence type="ECO:0000256" key="6">
    <source>
        <dbReference type="ARBA" id="ARBA00022989"/>
    </source>
</evidence>
<keyword evidence="9" id="KW-0511">Multifunctional enzyme</keyword>
<feature type="transmembrane region" description="Helical" evidence="10">
    <location>
        <begin position="222"/>
        <end position="245"/>
    </location>
</feature>
<dbReference type="RefSeq" id="WP_152802305.1">
    <property type="nucleotide sequence ID" value="NZ_WHNX01000006.1"/>
</dbReference>
<feature type="transmembrane region" description="Helical" evidence="10">
    <location>
        <begin position="124"/>
        <end position="142"/>
    </location>
</feature>
<feature type="transmembrane region" description="Helical" evidence="10">
    <location>
        <begin position="177"/>
        <end position="210"/>
    </location>
</feature>